<dbReference type="NCBIfam" id="TIGR04313">
    <property type="entry name" value="aro_clust_Mycop"/>
    <property type="match status" value="1"/>
</dbReference>
<dbReference type="RefSeq" id="WP_020863040.1">
    <property type="nucleotide sequence ID" value="NZ_CP012387.1"/>
</dbReference>
<accession>A0AB38GFF7</accession>
<dbReference type="AlphaFoldDB" id="A0AB38GFF7"/>
<keyword evidence="1" id="KW-0812">Transmembrane</keyword>
<dbReference type="Proteomes" id="UP000290347">
    <property type="component" value="Chromosome"/>
</dbReference>
<evidence type="ECO:0000256" key="1">
    <source>
        <dbReference type="SAM" id="Phobius"/>
    </source>
</evidence>
<feature type="transmembrane region" description="Helical" evidence="1">
    <location>
        <begin position="7"/>
        <end position="28"/>
    </location>
</feature>
<reference evidence="2 3" key="1">
    <citation type="submission" date="2018-05" db="EMBL/GenBank/DDBJ databases">
        <authorList>
            <person name="Falquet L."/>
            <person name="Falquet L."/>
        </authorList>
    </citation>
    <scope>NUCLEOTIDE SEQUENCE [LARGE SCALE GENOMIC DNA]</scope>
    <source>
        <strain evidence="2 3">GM12</strain>
    </source>
</reference>
<dbReference type="InterPro" id="IPR027593">
    <property type="entry name" value="Aro_clust"/>
</dbReference>
<organism evidence="2 3">
    <name type="scientific">Mycoplasma mycoides subsp. capri</name>
    <dbReference type="NCBI Taxonomy" id="40477"/>
    <lineage>
        <taxon>Bacteria</taxon>
        <taxon>Bacillati</taxon>
        <taxon>Mycoplasmatota</taxon>
        <taxon>Mollicutes</taxon>
        <taxon>Mycoplasmataceae</taxon>
        <taxon>Mycoplasma</taxon>
    </lineage>
</organism>
<dbReference type="EMBL" id="LS483515">
    <property type="protein sequence ID" value="SRX72119.1"/>
    <property type="molecule type" value="Genomic_DNA"/>
</dbReference>
<evidence type="ECO:0008006" key="4">
    <source>
        <dbReference type="Google" id="ProtNLM"/>
    </source>
</evidence>
<sequence length="294" mass="35127">MKKNKKYLYVIISLISILLIGLVTYFSFSNKNKDVQKIELKLENNKAKWDLFLNYDYVDMLLNLVYKDSKEKDKYIQEQKLIDTNKSLNNLKDYLAYSNGVVANYSYDGAESGQKEKEPLLRKENSKKLDEFLKNNWLWTLFNLDKFEYVLFDISDQFINQRDQASINSQKDSLNYNAFRKIKSNEMQQVVLEQKNNDDYVLYLLSTDWNIFTIDINKKNEKWEVDINSYIHIHPDFYKNLYDPFLHFDLKQYVKGEILHLKNAKDQTHTKYNEQFGGKPLRLALINVDIHTDR</sequence>
<keyword evidence="1" id="KW-0472">Membrane</keyword>
<gene>
    <name evidence="2" type="ORF">MMC68T_00858</name>
</gene>
<protein>
    <recommendedName>
        <fullName evidence="4">Lipoprotein</fullName>
    </recommendedName>
</protein>
<name>A0AB38GFF7_MYCMC</name>
<proteinExistence type="predicted"/>
<evidence type="ECO:0000313" key="3">
    <source>
        <dbReference type="Proteomes" id="UP000290347"/>
    </source>
</evidence>
<keyword evidence="1" id="KW-1133">Transmembrane helix</keyword>
<evidence type="ECO:0000313" key="2">
    <source>
        <dbReference type="EMBL" id="SRX72119.1"/>
    </source>
</evidence>